<dbReference type="EMBL" id="JARZFX010000013">
    <property type="protein sequence ID" value="MEC5425402.1"/>
    <property type="molecule type" value="Genomic_DNA"/>
</dbReference>
<dbReference type="InterPro" id="IPR054467">
    <property type="entry name" value="YkoP-like_dom"/>
</dbReference>
<evidence type="ECO:0000259" key="1">
    <source>
        <dbReference type="Pfam" id="PF22790"/>
    </source>
</evidence>
<gene>
    <name evidence="2" type="ORF">QGM71_18125</name>
</gene>
<reference evidence="2 3" key="1">
    <citation type="journal article" date="2024" name="Int. J. Syst. Evol. Microbiol.">
        <title>Virgibacillus tibetensis sp. nov., isolated from salt lake on the Tibetan Plateau of China.</title>
        <authorList>
            <person name="Phurbu D."/>
            <person name="Liu Z.-X."/>
            <person name="Wang R."/>
            <person name="Zheng Y.-Y."/>
            <person name="Liu H.-C."/>
            <person name="Zhou Y.-G."/>
            <person name="Yu Y.-J."/>
            <person name="Li A.-H."/>
        </authorList>
    </citation>
    <scope>NUCLEOTIDE SEQUENCE [LARGE SCALE GENOMIC DNA]</scope>
    <source>
        <strain evidence="2 3">C22-A2</strain>
    </source>
</reference>
<sequence length="181" mass="21069">MKSYLLGVWNIIDPVYYNFTRLRYVPDDEYCNTLFRVRLTRYKGGEVILNDGTVIQKNDLLMKIHLHNVKVLNDLTSITSDVKKAVFIYHKVKRSLPKLACYIEAHQKTNEIKGIIGITTLYKGASRLGFEIVPIKSSYYRAYKKVTFFPINLIASKNRLDDPVYLFMSKDELINNYNSTI</sequence>
<dbReference type="Pfam" id="PF22790">
    <property type="entry name" value="YkoP"/>
    <property type="match status" value="1"/>
</dbReference>
<dbReference type="Proteomes" id="UP001335737">
    <property type="component" value="Unassembled WGS sequence"/>
</dbReference>
<name>A0ABU6KLR4_9BACI</name>
<comment type="caution">
    <text evidence="2">The sequence shown here is derived from an EMBL/GenBank/DDBJ whole genome shotgun (WGS) entry which is preliminary data.</text>
</comment>
<proteinExistence type="predicted"/>
<keyword evidence="3" id="KW-1185">Reference proteome</keyword>
<organism evidence="2 3">
    <name type="scientific">Virgibacillus tibetensis</name>
    <dbReference type="NCBI Taxonomy" id="3042313"/>
    <lineage>
        <taxon>Bacteria</taxon>
        <taxon>Bacillati</taxon>
        <taxon>Bacillota</taxon>
        <taxon>Bacilli</taxon>
        <taxon>Bacillales</taxon>
        <taxon>Bacillaceae</taxon>
        <taxon>Virgibacillus</taxon>
    </lineage>
</organism>
<evidence type="ECO:0000313" key="2">
    <source>
        <dbReference type="EMBL" id="MEC5425402.1"/>
    </source>
</evidence>
<feature type="domain" description="YkoP-like" evidence="1">
    <location>
        <begin position="2"/>
        <end position="177"/>
    </location>
</feature>
<accession>A0ABU6KLR4</accession>
<protein>
    <recommendedName>
        <fullName evidence="1">YkoP-like domain-containing protein</fullName>
    </recommendedName>
</protein>
<evidence type="ECO:0000313" key="3">
    <source>
        <dbReference type="Proteomes" id="UP001335737"/>
    </source>
</evidence>
<dbReference type="RefSeq" id="WP_327608944.1">
    <property type="nucleotide sequence ID" value="NZ_JARZFX010000013.1"/>
</dbReference>